<sequence length="936" mass="101625">MVIRVLDTVLVRLAGAAAAEGTDDRGGFEFAGAATDYLVAKVHDTAFMRAVAVASPQLSAVVEQVAAGKSVPAKRIRSAAVSLRRYEIRFRCRTVPFGLFAGVGTAIVGAESTAVGPPRFEAVEARRSGAAGSNPAVLVTNYCAVRRGELWTLDDDVAAAGKRRGDGAIMLRASGTVDAILTLAGSPIRTGDLIAETTHRLGADASEIGSDVRELTALGFLVATGPSNASAAVVPDLKVVAPLRIADAVAAEARHAIEAMARICPPSIRSTALTDYHRRFREQFGVAHAVPILEVVDGAAGIGYPDHYRSAAPSFGPASGPLRDRSELLAELLSARGDHSRSEFELTDNMVEMLAGVTGVQADSPGDIGFHLALPEQTHATARPFTLIRSTTGSPSLGAVAGRFRHLLDERYVRAVTDEVRAMGDRVAGLAFEPFAGNDAAVARTGARVAPLRIAIDRIRGSGEIPIRDVVVYSDGARLCVATADDPRPLRVVREDMRSLVHAAPRIARLLWDLSGFDAALLGEWSWGMLTSTRMSLPRVRYRNTVLRRRQWRLPMALRAVVADRTAWGPGFTEWARAAGLPRYVEVPRGDQGTSVDTASGLDVEVLRQELAQGRDPWIVESILDFDGIDGAGGHITELVFSYTPQPPVSPARPHVELYRSTARERAVSGAWLYFKVYAAVAHQDEVLRRFAAALPGGAQGVGPRWFFVRYRDADGDHLRIRVEPDSGGFGRRTELAVHAVLDSLRAERLCRAVVLAGYVPELHRYGGPQAMPAAESVFHADSVLAVSAAADNRALDRENLLAVAVRTASIAEAILGASWREQLCAALDRDHRREVFRADRHWYIAQFADRRASFTRSGPVIERWRATQERYRRTLLEQRRDRSLLTIARSLMHLHINRTTGIDRGFEDAVDAVLRGWCEAGLNREQFATDRSSRA</sequence>
<gene>
    <name evidence="3" type="ORF">D5S18_25830</name>
</gene>
<feature type="domain" description="Lantibiotic dehydratase N-terminal" evidence="1">
    <location>
        <begin position="44"/>
        <end position="223"/>
    </location>
</feature>
<evidence type="ECO:0000313" key="3">
    <source>
        <dbReference type="EMBL" id="RJO70641.1"/>
    </source>
</evidence>
<keyword evidence="4" id="KW-1185">Reference proteome</keyword>
<dbReference type="InterPro" id="IPR006827">
    <property type="entry name" value="Lant_deHydtase_N"/>
</dbReference>
<dbReference type="NCBIfam" id="TIGR03891">
    <property type="entry name" value="thiopep_ocin"/>
    <property type="match status" value="1"/>
</dbReference>
<dbReference type="AlphaFoldDB" id="A0A3A4KAM5"/>
<organism evidence="3 4">
    <name type="scientific">Nocardia panacis</name>
    <dbReference type="NCBI Taxonomy" id="2340916"/>
    <lineage>
        <taxon>Bacteria</taxon>
        <taxon>Bacillati</taxon>
        <taxon>Actinomycetota</taxon>
        <taxon>Actinomycetes</taxon>
        <taxon>Mycobacteriales</taxon>
        <taxon>Nocardiaceae</taxon>
        <taxon>Nocardia</taxon>
    </lineage>
</organism>
<name>A0A3A4KAM5_9NOCA</name>
<evidence type="ECO:0000259" key="1">
    <source>
        <dbReference type="Pfam" id="PF04738"/>
    </source>
</evidence>
<dbReference type="InterPro" id="IPR023809">
    <property type="entry name" value="Thiopep_bacteriocin_synth_dom"/>
</dbReference>
<dbReference type="Proteomes" id="UP000266677">
    <property type="component" value="Unassembled WGS sequence"/>
</dbReference>
<dbReference type="Pfam" id="PF14028">
    <property type="entry name" value="Lant_dehydr_C"/>
    <property type="match status" value="1"/>
</dbReference>
<dbReference type="OrthoDB" id="3176898at2"/>
<accession>A0A3A4KAM5</accession>
<dbReference type="EMBL" id="QZFU01000036">
    <property type="protein sequence ID" value="RJO70641.1"/>
    <property type="molecule type" value="Genomic_DNA"/>
</dbReference>
<dbReference type="Pfam" id="PF04738">
    <property type="entry name" value="Lant_dehydr_N"/>
    <property type="match status" value="2"/>
</dbReference>
<proteinExistence type="predicted"/>
<evidence type="ECO:0000313" key="4">
    <source>
        <dbReference type="Proteomes" id="UP000266677"/>
    </source>
</evidence>
<reference evidence="3 4" key="1">
    <citation type="submission" date="2018-09" db="EMBL/GenBank/DDBJ databases">
        <title>YIM PH21274 draft genome.</title>
        <authorList>
            <person name="Miao C."/>
        </authorList>
    </citation>
    <scope>NUCLEOTIDE SEQUENCE [LARGE SCALE GENOMIC DNA]</scope>
    <source>
        <strain evidence="3 4">YIM PH 21724</strain>
    </source>
</reference>
<comment type="caution">
    <text evidence="3">The sequence shown here is derived from an EMBL/GenBank/DDBJ whole genome shotgun (WGS) entry which is preliminary data.</text>
</comment>
<evidence type="ECO:0008006" key="5">
    <source>
        <dbReference type="Google" id="ProtNLM"/>
    </source>
</evidence>
<feature type="domain" description="Thiopeptide-type bacteriocin biosynthesis" evidence="2">
    <location>
        <begin position="672"/>
        <end position="908"/>
    </location>
</feature>
<feature type="domain" description="Lantibiotic dehydratase N-terminal" evidence="1">
    <location>
        <begin position="231"/>
        <end position="607"/>
    </location>
</feature>
<dbReference type="RefSeq" id="WP_120043698.1">
    <property type="nucleotide sequence ID" value="NZ_QZFU01000036.1"/>
</dbReference>
<evidence type="ECO:0000259" key="2">
    <source>
        <dbReference type="Pfam" id="PF14028"/>
    </source>
</evidence>
<protein>
    <recommendedName>
        <fullName evidence="5">Lantibiotic dehydratase</fullName>
    </recommendedName>
</protein>